<dbReference type="PROSITE" id="PS51186">
    <property type="entry name" value="GNAT"/>
    <property type="match status" value="1"/>
</dbReference>
<feature type="domain" description="N-acetyltransferase" evidence="1">
    <location>
        <begin position="1"/>
        <end position="157"/>
    </location>
</feature>
<dbReference type="Gene3D" id="3.40.630.30">
    <property type="match status" value="1"/>
</dbReference>
<reference evidence="2 3" key="1">
    <citation type="submission" date="2020-08" db="EMBL/GenBank/DDBJ databases">
        <title>Genome sequencing of Purple Non-Sulfur Bacteria from various extreme environments.</title>
        <authorList>
            <person name="Mayer M."/>
        </authorList>
    </citation>
    <scope>NUCLEOTIDE SEQUENCE [LARGE SCALE GENOMIC DNA]</scope>
    <source>
        <strain evidence="2 3">JA131</strain>
    </source>
</reference>
<dbReference type="Pfam" id="PF13527">
    <property type="entry name" value="Acetyltransf_9"/>
    <property type="match status" value="1"/>
</dbReference>
<accession>A0A7W6W8G9</accession>
<evidence type="ECO:0000313" key="3">
    <source>
        <dbReference type="Proteomes" id="UP000554286"/>
    </source>
</evidence>
<dbReference type="GO" id="GO:0016747">
    <property type="term" value="F:acyltransferase activity, transferring groups other than amino-acyl groups"/>
    <property type="evidence" value="ECO:0007669"/>
    <property type="project" value="InterPro"/>
</dbReference>
<keyword evidence="2" id="KW-0012">Acyltransferase</keyword>
<sequence>MLIRETTETDRSTLLGIQRRAFGRDMEAHLTRDLLRDPSAAPRLSLLALDEDRLEGPSALGHILFTAASLDGAPHVTVSVLAPLAVEPDVQRHGIGDALTRAGLARLTQAGVDLVFLVGHPPYYPRFGFQPAGPLGFEAPVPIPPEFADAWMVVALRDGLIGAVSGGVRWAETFHRPEYQGA</sequence>
<dbReference type="CDD" id="cd04301">
    <property type="entry name" value="NAT_SF"/>
    <property type="match status" value="1"/>
</dbReference>
<name>A0A7W6W8G9_9PROT</name>
<dbReference type="EMBL" id="JACIGK010000002">
    <property type="protein sequence ID" value="MBB4264844.1"/>
    <property type="molecule type" value="Genomic_DNA"/>
</dbReference>
<gene>
    <name evidence="2" type="ORF">GGD89_000451</name>
</gene>
<keyword evidence="2" id="KW-0808">Transferase</keyword>
<dbReference type="InterPro" id="IPR000182">
    <property type="entry name" value="GNAT_dom"/>
</dbReference>
<organism evidence="2 3">
    <name type="scientific">Roseospira visakhapatnamensis</name>
    <dbReference type="NCBI Taxonomy" id="390880"/>
    <lineage>
        <taxon>Bacteria</taxon>
        <taxon>Pseudomonadati</taxon>
        <taxon>Pseudomonadota</taxon>
        <taxon>Alphaproteobacteria</taxon>
        <taxon>Rhodospirillales</taxon>
        <taxon>Rhodospirillaceae</taxon>
        <taxon>Roseospira</taxon>
    </lineage>
</organism>
<dbReference type="SUPFAM" id="SSF55729">
    <property type="entry name" value="Acyl-CoA N-acyltransferases (Nat)"/>
    <property type="match status" value="1"/>
</dbReference>
<keyword evidence="3" id="KW-1185">Reference proteome</keyword>
<dbReference type="InterPro" id="IPR016181">
    <property type="entry name" value="Acyl_CoA_acyltransferase"/>
</dbReference>
<dbReference type="RefSeq" id="WP_221238282.1">
    <property type="nucleotide sequence ID" value="NZ_JACIGK010000002.1"/>
</dbReference>
<evidence type="ECO:0000259" key="1">
    <source>
        <dbReference type="PROSITE" id="PS51186"/>
    </source>
</evidence>
<protein>
    <submittedName>
        <fullName evidence="2">Putative acetyltransferase</fullName>
        <ecNumber evidence="2">2.3.1.-</ecNumber>
    </submittedName>
</protein>
<comment type="caution">
    <text evidence="2">The sequence shown here is derived from an EMBL/GenBank/DDBJ whole genome shotgun (WGS) entry which is preliminary data.</text>
</comment>
<proteinExistence type="predicted"/>
<dbReference type="Proteomes" id="UP000554286">
    <property type="component" value="Unassembled WGS sequence"/>
</dbReference>
<dbReference type="EC" id="2.3.1.-" evidence="2"/>
<evidence type="ECO:0000313" key="2">
    <source>
        <dbReference type="EMBL" id="MBB4264844.1"/>
    </source>
</evidence>
<dbReference type="AlphaFoldDB" id="A0A7W6W8G9"/>